<name>A0A0R1U1C2_9LACO</name>
<dbReference type="eggNOG" id="ENOG5030A3T">
    <property type="taxonomic scope" value="Bacteria"/>
</dbReference>
<evidence type="ECO:0000313" key="2">
    <source>
        <dbReference type="EMBL" id="KRL83371.1"/>
    </source>
</evidence>
<protein>
    <recommendedName>
        <fullName evidence="4">Alkaline shock response membrane anchor protein AmaP</fullName>
    </recommendedName>
</protein>
<accession>A0A0R1U1C2</accession>
<proteinExistence type="predicted"/>
<sequence>MFLQFVLGVIGILWWCWPQASLAVTISEFLGTELGRWLILVVASYLVIVAIFSLGWMLMQPTTQKVMTIHRDHASKIQVDQKAVENQLRLTLGKYDLINVKVRVKLLTNHQRADVFVQGDLAKNADLSVLETKISQTVAKDLKEMLRIDLSRLNVSLQPYHYGQKATLI</sequence>
<dbReference type="STRING" id="1423724.FC32_GL000621"/>
<keyword evidence="1" id="KW-0472">Membrane</keyword>
<evidence type="ECO:0000313" key="3">
    <source>
        <dbReference type="Proteomes" id="UP000051324"/>
    </source>
</evidence>
<comment type="caution">
    <text evidence="2">The sequence shown here is derived from an EMBL/GenBank/DDBJ whole genome shotgun (WGS) entry which is preliminary data.</text>
</comment>
<keyword evidence="1" id="KW-1133">Transmembrane helix</keyword>
<dbReference type="Proteomes" id="UP000051324">
    <property type="component" value="Unassembled WGS sequence"/>
</dbReference>
<evidence type="ECO:0008006" key="4">
    <source>
        <dbReference type="Google" id="ProtNLM"/>
    </source>
</evidence>
<keyword evidence="3" id="KW-1185">Reference proteome</keyword>
<evidence type="ECO:0000256" key="1">
    <source>
        <dbReference type="SAM" id="Phobius"/>
    </source>
</evidence>
<dbReference type="NCBIfam" id="NF033218">
    <property type="entry name" value="anchor_AmaP"/>
    <property type="match status" value="1"/>
</dbReference>
<keyword evidence="1" id="KW-0812">Transmembrane</keyword>
<dbReference type="AlphaFoldDB" id="A0A0R1U1C2"/>
<dbReference type="PATRIC" id="fig|1423724.4.peg.657"/>
<gene>
    <name evidence="2" type="ORF">FC32_GL000621</name>
</gene>
<reference evidence="2 3" key="1">
    <citation type="journal article" date="2015" name="Genome Announc.">
        <title>Expanding the biotechnology potential of lactobacilli through comparative genomics of 213 strains and associated genera.</title>
        <authorList>
            <person name="Sun Z."/>
            <person name="Harris H.M."/>
            <person name="McCann A."/>
            <person name="Guo C."/>
            <person name="Argimon S."/>
            <person name="Zhang W."/>
            <person name="Yang X."/>
            <person name="Jeffery I.B."/>
            <person name="Cooney J.C."/>
            <person name="Kagawa T.F."/>
            <person name="Liu W."/>
            <person name="Song Y."/>
            <person name="Salvetti E."/>
            <person name="Wrobel A."/>
            <person name="Rasinkangas P."/>
            <person name="Parkhill J."/>
            <person name="Rea M.C."/>
            <person name="O'Sullivan O."/>
            <person name="Ritari J."/>
            <person name="Douillard F.P."/>
            <person name="Paul Ross R."/>
            <person name="Yang R."/>
            <person name="Briner A.E."/>
            <person name="Felis G.E."/>
            <person name="de Vos W.M."/>
            <person name="Barrangou R."/>
            <person name="Klaenhammer T.R."/>
            <person name="Caufield P.W."/>
            <person name="Cui Y."/>
            <person name="Zhang H."/>
            <person name="O'Toole P.W."/>
        </authorList>
    </citation>
    <scope>NUCLEOTIDE SEQUENCE [LARGE SCALE GENOMIC DNA]</scope>
    <source>
        <strain evidence="2 3">DSM 16634</strain>
    </source>
</reference>
<dbReference type="EMBL" id="AZFT01000053">
    <property type="protein sequence ID" value="KRL83371.1"/>
    <property type="molecule type" value="Genomic_DNA"/>
</dbReference>
<organism evidence="2 3">
    <name type="scientific">Ligilactobacillus apodemi DSM 16634 = JCM 16172</name>
    <dbReference type="NCBI Taxonomy" id="1423724"/>
    <lineage>
        <taxon>Bacteria</taxon>
        <taxon>Bacillati</taxon>
        <taxon>Bacillota</taxon>
        <taxon>Bacilli</taxon>
        <taxon>Lactobacillales</taxon>
        <taxon>Lactobacillaceae</taxon>
        <taxon>Ligilactobacillus</taxon>
    </lineage>
</organism>
<feature type="transmembrane region" description="Helical" evidence="1">
    <location>
        <begin position="39"/>
        <end position="59"/>
    </location>
</feature>